<protein>
    <submittedName>
        <fullName evidence="2">NRDE family protein</fullName>
    </submittedName>
</protein>
<feature type="region of interest" description="Disordered" evidence="1">
    <location>
        <begin position="246"/>
        <end position="265"/>
    </location>
</feature>
<keyword evidence="3" id="KW-1185">Reference proteome</keyword>
<evidence type="ECO:0000313" key="3">
    <source>
        <dbReference type="Proteomes" id="UP001595925"/>
    </source>
</evidence>
<dbReference type="EMBL" id="JBHSJG010000036">
    <property type="protein sequence ID" value="MFC4988702.1"/>
    <property type="molecule type" value="Genomic_DNA"/>
</dbReference>
<accession>A0ABD5QI58</accession>
<dbReference type="PANTHER" id="PTHR17985">
    <property type="entry name" value="SER/THR-RICH PROTEIN T10 IN DGCR REGION"/>
    <property type="match status" value="1"/>
</dbReference>
<comment type="caution">
    <text evidence="2">The sequence shown here is derived from an EMBL/GenBank/DDBJ whole genome shotgun (WGS) entry which is preliminary data.</text>
</comment>
<dbReference type="Gene3D" id="3.60.60.10">
    <property type="entry name" value="Penicillin V Acylase, Chain A"/>
    <property type="match status" value="1"/>
</dbReference>
<evidence type="ECO:0000313" key="2">
    <source>
        <dbReference type="EMBL" id="MFC4988702.1"/>
    </source>
</evidence>
<dbReference type="InterPro" id="IPR008551">
    <property type="entry name" value="TANGO2"/>
</dbReference>
<dbReference type="RefSeq" id="WP_224827431.1">
    <property type="nucleotide sequence ID" value="NZ_JAIVEF010000001.1"/>
</dbReference>
<proteinExistence type="predicted"/>
<organism evidence="2 3">
    <name type="scientific">Saliphagus infecundisoli</name>
    <dbReference type="NCBI Taxonomy" id="1849069"/>
    <lineage>
        <taxon>Archaea</taxon>
        <taxon>Methanobacteriati</taxon>
        <taxon>Methanobacteriota</taxon>
        <taxon>Stenosarchaea group</taxon>
        <taxon>Halobacteria</taxon>
        <taxon>Halobacteriales</taxon>
        <taxon>Natrialbaceae</taxon>
        <taxon>Saliphagus</taxon>
    </lineage>
</organism>
<sequence length="265" mass="28696">MCTLVLAWHCFDGTPIAVAANRDEAADRPSDPPGEFAAGVLAPRDLEAGGTWIGVTRGGLVAAITNRWTDREVAGDRSRGLLVADVLDCESADEAIDLVSRETDRHEYDAFNLTIADRERAVVAEWDGELSITDLSPGVHVVVNVAVDDRLSIPERRAEVGRQQAENARRVRRELTVGENEGVEGWLDRAGDVLSNHEYGVCVHGDGFGTRSSSLLAVGEGARYLFADGPPCRTAYERVDGAVEWGDDVRPDTRTDAEGDREGQV</sequence>
<reference evidence="2 3" key="1">
    <citation type="journal article" date="2019" name="Int. J. Syst. Evol. Microbiol.">
        <title>The Global Catalogue of Microorganisms (GCM) 10K type strain sequencing project: providing services to taxonomists for standard genome sequencing and annotation.</title>
        <authorList>
            <consortium name="The Broad Institute Genomics Platform"/>
            <consortium name="The Broad Institute Genome Sequencing Center for Infectious Disease"/>
            <person name="Wu L."/>
            <person name="Ma J."/>
        </authorList>
    </citation>
    <scope>NUCLEOTIDE SEQUENCE [LARGE SCALE GENOMIC DNA]</scope>
    <source>
        <strain evidence="2 3">CGMCC 1.15824</strain>
    </source>
</reference>
<name>A0ABD5QI58_9EURY</name>
<dbReference type="PANTHER" id="PTHR17985:SF8">
    <property type="entry name" value="TRANSPORT AND GOLGI ORGANIZATION PROTEIN 2 HOMOLOG"/>
    <property type="match status" value="1"/>
</dbReference>
<gene>
    <name evidence="2" type="ORF">ACFPFO_13205</name>
</gene>
<dbReference type="Proteomes" id="UP001595925">
    <property type="component" value="Unassembled WGS sequence"/>
</dbReference>
<evidence type="ECO:0000256" key="1">
    <source>
        <dbReference type="SAM" id="MobiDB-lite"/>
    </source>
</evidence>
<dbReference type="AlphaFoldDB" id="A0ABD5QI58"/>
<dbReference type="Pfam" id="PF05742">
    <property type="entry name" value="TANGO2"/>
    <property type="match status" value="1"/>
</dbReference>